<comment type="caution">
    <text evidence="2">The sequence shown here is derived from an EMBL/GenBank/DDBJ whole genome shotgun (WGS) entry which is preliminary data.</text>
</comment>
<dbReference type="RefSeq" id="XP_069210873.1">
    <property type="nucleotide sequence ID" value="XM_069350487.1"/>
</dbReference>
<reference evidence="2 3" key="1">
    <citation type="submission" date="2023-08" db="EMBL/GenBank/DDBJ databases">
        <title>Annotated Genome Sequence of Vanrija albida AlHP1.</title>
        <authorList>
            <person name="Herzog R."/>
        </authorList>
    </citation>
    <scope>NUCLEOTIDE SEQUENCE [LARGE SCALE GENOMIC DNA]</scope>
    <source>
        <strain evidence="2 3">AlHP1</strain>
    </source>
</reference>
<dbReference type="InterPro" id="IPR008984">
    <property type="entry name" value="SMAD_FHA_dom_sf"/>
</dbReference>
<dbReference type="GeneID" id="95982915"/>
<protein>
    <recommendedName>
        <fullName evidence="4">FHA domain-containing protein</fullName>
    </recommendedName>
</protein>
<organism evidence="2 3">
    <name type="scientific">Vanrija albida</name>
    <dbReference type="NCBI Taxonomy" id="181172"/>
    <lineage>
        <taxon>Eukaryota</taxon>
        <taxon>Fungi</taxon>
        <taxon>Dikarya</taxon>
        <taxon>Basidiomycota</taxon>
        <taxon>Agaricomycotina</taxon>
        <taxon>Tremellomycetes</taxon>
        <taxon>Trichosporonales</taxon>
        <taxon>Trichosporonaceae</taxon>
        <taxon>Vanrija</taxon>
    </lineage>
</organism>
<evidence type="ECO:0000313" key="3">
    <source>
        <dbReference type="Proteomes" id="UP001565368"/>
    </source>
</evidence>
<evidence type="ECO:0000313" key="2">
    <source>
        <dbReference type="EMBL" id="KAL1410929.1"/>
    </source>
</evidence>
<gene>
    <name evidence="2" type="ORF">Q8F55_001872</name>
</gene>
<feature type="compositionally biased region" description="Pro residues" evidence="1">
    <location>
        <begin position="271"/>
        <end position="280"/>
    </location>
</feature>
<name>A0ABR3Q871_9TREE</name>
<feature type="compositionally biased region" description="Acidic residues" evidence="1">
    <location>
        <begin position="282"/>
        <end position="295"/>
    </location>
</feature>
<sequence length="546" mass="57798">MASDMSFFTRAPLGDAKVNVVNNAAKAKRAPSGVLVSVAKKPRAERALLTPQPSSGAPEPSSDGAAPLIKFKIPALPARLAPPTPSTSTVAASSSPRRGAASSSPTRRHGRHYVLRVVRAHHAHTDAQLQPGTTLIFGRHHARATPPSMQLSSIPQAMRGHLSEVENDVRVVVLDRAARHASRVHAAVELADGGKVVRLLVLGQNGVRVRTSPVGKHRRLLPGQVATFSPGDKLEIDFYGASVALRVEDDERERERLFTPEPEDRAASPLSLPPSSPPLAPVEDESSESDEDEAEAEARRQRAGTPRPPAVLFSRSSSPLSEPDNAAFGLLPPIRVPLSAVPAGLLSPALATAGSRPGSAAASPRSQPRSKPATPRGSPSTPSAAQIAVKTELVAATHQPRAGTPKSRPSTPPLELPPFPEGLDLAALLASTVVFSGSSKLSLPDLVKSLLESQPSLREHGSEAVWSAWADKELESNAMFGKVSRNGKDSSGRPLLPHYFYNPANDPDGSRAQQLGGLVRPLRAAQRAGGKAIDWRPVGSGRRRYY</sequence>
<feature type="region of interest" description="Disordered" evidence="1">
    <location>
        <begin position="249"/>
        <end position="322"/>
    </location>
</feature>
<dbReference type="EMBL" id="JBBXJM010000002">
    <property type="protein sequence ID" value="KAL1410929.1"/>
    <property type="molecule type" value="Genomic_DNA"/>
</dbReference>
<accession>A0ABR3Q871</accession>
<proteinExistence type="predicted"/>
<keyword evidence="3" id="KW-1185">Reference proteome</keyword>
<dbReference type="SUPFAM" id="SSF49879">
    <property type="entry name" value="SMAD/FHA domain"/>
    <property type="match status" value="1"/>
</dbReference>
<feature type="compositionally biased region" description="Low complexity" evidence="1">
    <location>
        <begin position="353"/>
        <end position="373"/>
    </location>
</feature>
<feature type="region of interest" description="Disordered" evidence="1">
    <location>
        <begin position="78"/>
        <end position="110"/>
    </location>
</feature>
<dbReference type="Proteomes" id="UP001565368">
    <property type="component" value="Unassembled WGS sequence"/>
</dbReference>
<evidence type="ECO:0008006" key="4">
    <source>
        <dbReference type="Google" id="ProtNLM"/>
    </source>
</evidence>
<feature type="region of interest" description="Disordered" evidence="1">
    <location>
        <begin position="351"/>
        <end position="413"/>
    </location>
</feature>
<evidence type="ECO:0000256" key="1">
    <source>
        <dbReference type="SAM" id="MobiDB-lite"/>
    </source>
</evidence>
<feature type="compositionally biased region" description="Low complexity" evidence="1">
    <location>
        <begin position="86"/>
        <end position="105"/>
    </location>
</feature>
<feature type="region of interest" description="Disordered" evidence="1">
    <location>
        <begin position="484"/>
        <end position="514"/>
    </location>
</feature>
<feature type="compositionally biased region" description="Basic and acidic residues" evidence="1">
    <location>
        <begin position="249"/>
        <end position="266"/>
    </location>
</feature>